<dbReference type="Proteomes" id="UP000077002">
    <property type="component" value="Unassembled WGS sequence"/>
</dbReference>
<dbReference type="GeneID" id="34598056"/>
<evidence type="ECO:0008006" key="4">
    <source>
        <dbReference type="Google" id="ProtNLM"/>
    </source>
</evidence>
<name>A0A177FHP9_9EURO</name>
<accession>A0A177FHP9</accession>
<reference evidence="2 3" key="1">
    <citation type="submission" date="2016-03" db="EMBL/GenBank/DDBJ databases">
        <title>Draft genome sequence of the Fonsecaea monophora CBS 269.37.</title>
        <authorList>
            <person name="Bombassaro A."/>
            <person name="Vinicius W.A."/>
            <person name="De Hoog S."/>
            <person name="Sun J."/>
            <person name="Souza E.M."/>
            <person name="Raittz R.T."/>
            <person name="Costa F."/>
            <person name="Leao A.C."/>
            <person name="Tadra-Sfeir M.Z."/>
            <person name="Baura V."/>
            <person name="Balsanelli E."/>
            <person name="Pedrosa F.O."/>
            <person name="Moreno L.F."/>
            <person name="Steffens M.B."/>
            <person name="Xi L."/>
            <person name="Bocca A.L."/>
            <person name="Felipe M.S."/>
            <person name="Teixeira M."/>
            <person name="Telles Filho F.Q."/>
            <person name="Azevedo C.M."/>
            <person name="Gomes R."/>
            <person name="Vicente V.A."/>
        </authorList>
    </citation>
    <scope>NUCLEOTIDE SEQUENCE [LARGE SCALE GENOMIC DNA]</scope>
    <source>
        <strain evidence="2 3">CBS 269.37</strain>
    </source>
</reference>
<protein>
    <recommendedName>
        <fullName evidence="4">DNA polymerase delta subunit 4</fullName>
    </recommendedName>
</protein>
<feature type="compositionally biased region" description="Basic and acidic residues" evidence="1">
    <location>
        <begin position="36"/>
        <end position="69"/>
    </location>
</feature>
<gene>
    <name evidence="2" type="ORF">AYO21_02883</name>
</gene>
<dbReference type="Pfam" id="PF04081">
    <property type="entry name" value="DNA_pol_delta_4"/>
    <property type="match status" value="1"/>
</dbReference>
<comment type="caution">
    <text evidence="2">The sequence shown here is derived from an EMBL/GenBank/DDBJ whole genome shotgun (WGS) entry which is preliminary data.</text>
</comment>
<dbReference type="AlphaFoldDB" id="A0A177FHP9"/>
<dbReference type="GO" id="GO:0043625">
    <property type="term" value="C:delta DNA polymerase complex"/>
    <property type="evidence" value="ECO:0007669"/>
    <property type="project" value="TreeGrafter"/>
</dbReference>
<dbReference type="GO" id="GO:0000731">
    <property type="term" value="P:DNA synthesis involved in DNA repair"/>
    <property type="evidence" value="ECO:0007669"/>
    <property type="project" value="InterPro"/>
</dbReference>
<feature type="compositionally biased region" description="Acidic residues" evidence="1">
    <location>
        <begin position="93"/>
        <end position="108"/>
    </location>
</feature>
<dbReference type="GO" id="GO:0003887">
    <property type="term" value="F:DNA-directed DNA polymerase activity"/>
    <property type="evidence" value="ECO:0007669"/>
    <property type="project" value="TreeGrafter"/>
</dbReference>
<feature type="region of interest" description="Disordered" evidence="1">
    <location>
        <begin position="1"/>
        <end position="135"/>
    </location>
</feature>
<evidence type="ECO:0000256" key="1">
    <source>
        <dbReference type="SAM" id="MobiDB-lite"/>
    </source>
</evidence>
<evidence type="ECO:0000313" key="2">
    <source>
        <dbReference type="EMBL" id="OAG42932.1"/>
    </source>
</evidence>
<dbReference type="RefSeq" id="XP_022514884.1">
    <property type="nucleotide sequence ID" value="XM_022652859.1"/>
</dbReference>
<feature type="compositionally biased region" description="Basic and acidic residues" evidence="1">
    <location>
        <begin position="125"/>
        <end position="135"/>
    </location>
</feature>
<dbReference type="PANTHER" id="PTHR14303:SF0">
    <property type="entry name" value="DNA POLYMERASE DELTA SUBUNIT 4"/>
    <property type="match status" value="1"/>
</dbReference>
<dbReference type="PANTHER" id="PTHR14303">
    <property type="entry name" value="DNA POLYMERASE DELTA SUBUNIT 4"/>
    <property type="match status" value="1"/>
</dbReference>
<dbReference type="EMBL" id="LVKK01000013">
    <property type="protein sequence ID" value="OAG42932.1"/>
    <property type="molecule type" value="Genomic_DNA"/>
</dbReference>
<proteinExistence type="predicted"/>
<keyword evidence="3" id="KW-1185">Reference proteome</keyword>
<organism evidence="2 3">
    <name type="scientific">Fonsecaea monophora</name>
    <dbReference type="NCBI Taxonomy" id="254056"/>
    <lineage>
        <taxon>Eukaryota</taxon>
        <taxon>Fungi</taxon>
        <taxon>Dikarya</taxon>
        <taxon>Ascomycota</taxon>
        <taxon>Pezizomycotina</taxon>
        <taxon>Eurotiomycetes</taxon>
        <taxon>Chaetothyriomycetidae</taxon>
        <taxon>Chaetothyriales</taxon>
        <taxon>Herpotrichiellaceae</taxon>
        <taxon>Fonsecaea</taxon>
    </lineage>
</organism>
<evidence type="ECO:0000313" key="3">
    <source>
        <dbReference type="Proteomes" id="UP000077002"/>
    </source>
</evidence>
<dbReference type="InterPro" id="IPR007218">
    <property type="entry name" value="DNA_pol_delta_4"/>
</dbReference>
<dbReference type="GO" id="GO:0006261">
    <property type="term" value="P:DNA-templated DNA replication"/>
    <property type="evidence" value="ECO:0007669"/>
    <property type="project" value="TreeGrafter"/>
</dbReference>
<feature type="compositionally biased region" description="Polar residues" evidence="1">
    <location>
        <begin position="9"/>
        <end position="35"/>
    </location>
</feature>
<sequence>MPRTRKSATRPSQSLQSTLSFNNKSARVTKPSANAQRDEHSASAKKLVEVADRDRLQTEPEVVEVKNELTLEETEEGSQDIKAEVAVPSQSVEPEEAEQEEEVEEEIEVEVKTRSRRKQKAQAAGDKDQRELAAEKVTDSQLKKYWQAEEDSRLAPRVPNPLSSFYSLEKHLPSPSTLPANSPAMPILTHTPTTVHQSDLSLHEKILRHFDLSSQYGPCIGIPRLQRWRRANTLGLEPPVEVLAVLLREQDGAKTQGCGKMAYIDELSGGRVVLVE</sequence>
<dbReference type="OrthoDB" id="337486at2759"/>